<keyword evidence="4" id="KW-0256">Endoplasmic reticulum</keyword>
<dbReference type="InterPro" id="IPR019397">
    <property type="entry name" value="Uncharacterised_TMEM39"/>
</dbReference>
<keyword evidence="5 10" id="KW-1133">Transmembrane helix</keyword>
<reference evidence="11" key="1">
    <citation type="submission" date="2025-08" db="UniProtKB">
        <authorList>
            <consortium name="Ensembl"/>
        </authorList>
    </citation>
    <scope>IDENTIFICATION</scope>
</reference>
<dbReference type="PANTHER" id="PTHR12995:SF2">
    <property type="entry name" value="TRANSMEMBRANE PROTEIN 39B"/>
    <property type="match status" value="1"/>
</dbReference>
<feature type="transmembrane region" description="Helical" evidence="10">
    <location>
        <begin position="61"/>
        <end position="80"/>
    </location>
</feature>
<evidence type="ECO:0000256" key="7">
    <source>
        <dbReference type="ARBA" id="ARBA00023180"/>
    </source>
</evidence>
<organism evidence="11 12">
    <name type="scientific">Salmo trutta</name>
    <name type="common">Brown trout</name>
    <dbReference type="NCBI Taxonomy" id="8032"/>
    <lineage>
        <taxon>Eukaryota</taxon>
        <taxon>Metazoa</taxon>
        <taxon>Chordata</taxon>
        <taxon>Craniata</taxon>
        <taxon>Vertebrata</taxon>
        <taxon>Euteleostomi</taxon>
        <taxon>Actinopterygii</taxon>
        <taxon>Neopterygii</taxon>
        <taxon>Teleostei</taxon>
        <taxon>Protacanthopterygii</taxon>
        <taxon>Salmoniformes</taxon>
        <taxon>Salmonidae</taxon>
        <taxon>Salmoninae</taxon>
        <taxon>Salmo</taxon>
    </lineage>
</organism>
<evidence type="ECO:0000256" key="5">
    <source>
        <dbReference type="ARBA" id="ARBA00022989"/>
    </source>
</evidence>
<dbReference type="AlphaFoldDB" id="A0A674ELK1"/>
<keyword evidence="6 10" id="KW-0472">Membrane</keyword>
<evidence type="ECO:0000313" key="12">
    <source>
        <dbReference type="Proteomes" id="UP000472277"/>
    </source>
</evidence>
<evidence type="ECO:0000313" key="11">
    <source>
        <dbReference type="Ensembl" id="ENSSTUP00000108567.1"/>
    </source>
</evidence>
<keyword evidence="3 10" id="KW-0812">Transmembrane</keyword>
<dbReference type="GO" id="GO:0005789">
    <property type="term" value="C:endoplasmic reticulum membrane"/>
    <property type="evidence" value="ECO:0007669"/>
    <property type="project" value="UniProtKB-SubCell"/>
</dbReference>
<name>A0A674ELK1_SALTR</name>
<dbReference type="GeneTree" id="ENSGT00390000018895"/>
<evidence type="ECO:0000256" key="3">
    <source>
        <dbReference type="ARBA" id="ARBA00022692"/>
    </source>
</evidence>
<comment type="subcellular location">
    <subcellularLocation>
        <location evidence="1">Endoplasmic reticulum membrane</location>
        <topology evidence="1">Multi-pass membrane protein</topology>
    </subcellularLocation>
</comment>
<dbReference type="Pfam" id="PF10271">
    <property type="entry name" value="Tmp39"/>
    <property type="match status" value="2"/>
</dbReference>
<keyword evidence="7" id="KW-0325">Glycoprotein</keyword>
<sequence>MPTHACCLSPDLIRKEGEYLKMDFNWRMKEVLVSSMLSAYYVAFVPVWFKSTQYVDKRWSCELFILVSVSTSVILMRHLLPPRYCDLLHKAAAHLGCWHKVDPSLCSNVLQHIWTEEYMWPQGVLVKHNKNVYKAIGACCTSRHCAMIFYQLYSLICSERWHQTISLALILFSNYYAFFKLLRDRIVLGKAYSYSNSSPDQKLS</sequence>
<evidence type="ECO:0000256" key="1">
    <source>
        <dbReference type="ARBA" id="ARBA00004477"/>
    </source>
</evidence>
<protein>
    <recommendedName>
        <fullName evidence="9">Transmembrane protein 39B</fullName>
    </recommendedName>
</protein>
<evidence type="ECO:0000256" key="4">
    <source>
        <dbReference type="ARBA" id="ARBA00022824"/>
    </source>
</evidence>
<comment type="similarity">
    <text evidence="2">Belongs to the TMEM39 family.</text>
</comment>
<evidence type="ECO:0000256" key="2">
    <source>
        <dbReference type="ARBA" id="ARBA00010737"/>
    </source>
</evidence>
<evidence type="ECO:0000256" key="9">
    <source>
        <dbReference type="ARBA" id="ARBA00039169"/>
    </source>
</evidence>
<accession>A0A674ELK1</accession>
<keyword evidence="12" id="KW-1185">Reference proteome</keyword>
<evidence type="ECO:0000256" key="8">
    <source>
        <dbReference type="ARBA" id="ARBA00037372"/>
    </source>
</evidence>
<dbReference type="InParanoid" id="A0A674ELK1"/>
<dbReference type="PANTHER" id="PTHR12995">
    <property type="entry name" value="FI21814P1"/>
    <property type="match status" value="1"/>
</dbReference>
<comment type="function">
    <text evidence="8">May protect the cells against DNA damage caused by exposure to the cold-warming stress and facilitates tissue damage repair during the recovery phase.</text>
</comment>
<gene>
    <name evidence="11" type="primary">TMEM39B</name>
</gene>
<proteinExistence type="inferred from homology"/>
<feature type="transmembrane region" description="Helical" evidence="10">
    <location>
        <begin position="31"/>
        <end position="49"/>
    </location>
</feature>
<reference evidence="11" key="2">
    <citation type="submission" date="2025-09" db="UniProtKB">
        <authorList>
            <consortium name="Ensembl"/>
        </authorList>
    </citation>
    <scope>IDENTIFICATION</scope>
</reference>
<evidence type="ECO:0000256" key="6">
    <source>
        <dbReference type="ARBA" id="ARBA00023136"/>
    </source>
</evidence>
<dbReference type="Ensembl" id="ENSSTUT00000116272.1">
    <property type="protein sequence ID" value="ENSSTUP00000108567.1"/>
    <property type="gene ID" value="ENSSTUG00000048240.1"/>
</dbReference>
<dbReference type="Proteomes" id="UP000472277">
    <property type="component" value="Chromosome 25"/>
</dbReference>
<evidence type="ECO:0000256" key="10">
    <source>
        <dbReference type="SAM" id="Phobius"/>
    </source>
</evidence>